<dbReference type="PROSITE" id="PS52038">
    <property type="entry name" value="TOPO_IB_2"/>
    <property type="match status" value="1"/>
</dbReference>
<comment type="caution">
    <text evidence="3">The sequence shown here is derived from an EMBL/GenBank/DDBJ whole genome shotgun (WGS) entry which is preliminary data.</text>
</comment>
<dbReference type="SUPFAM" id="SSF55869">
    <property type="entry name" value="DNA topoisomerase I domain"/>
    <property type="match status" value="1"/>
</dbReference>
<sequence length="346" mass="38056">MRLRRSDPNRAGYTRCRRGKGFSYHDLDGEPITDPDELGRIRSLAIPPAWRDVWICPDPRGHIQAVGTDQAGRRQYRYHDVWRAKRDAEKFEHVLIVGDHLPQLRKRVAEDLAGRGLTRNRVLAAAVRLLDRGVFRIGGEAYAAADSGSGEPTYGLATLQRDHVSVRGARMEFRYPAKGGVERAVRIEDDEVAPVVKALLKRPDPNPELLGYRDGARGPWRDVRSADINAYLKEATDCDISAKDFRTWHATVLAAVTLASPEALGAKSTTARKRAVTRAVREVSEHLGNTPAVAKASYVYPRVIDLYHAGETIAPALTALPGDADGFVAREQAEQAVLALLSGDSG</sequence>
<dbReference type="Gene3D" id="1.10.132.120">
    <property type="match status" value="1"/>
</dbReference>
<dbReference type="Gene3D" id="3.30.66.10">
    <property type="entry name" value="DNA topoisomerase I domain"/>
    <property type="match status" value="1"/>
</dbReference>
<organism evidence="3 4">
    <name type="scientific">Planosporangium thailandense</name>
    <dbReference type="NCBI Taxonomy" id="765197"/>
    <lineage>
        <taxon>Bacteria</taxon>
        <taxon>Bacillati</taxon>
        <taxon>Actinomycetota</taxon>
        <taxon>Actinomycetes</taxon>
        <taxon>Micromonosporales</taxon>
        <taxon>Micromonosporaceae</taxon>
        <taxon>Planosporangium</taxon>
    </lineage>
</organism>
<reference evidence="3 4" key="1">
    <citation type="submission" date="2020-03" db="EMBL/GenBank/DDBJ databases">
        <title>WGS of the type strain of Planosporangium spp.</title>
        <authorList>
            <person name="Thawai C."/>
        </authorList>
    </citation>
    <scope>NUCLEOTIDE SEQUENCE [LARGE SCALE GENOMIC DNA]</scope>
    <source>
        <strain evidence="3 4">TBRC 5610</strain>
    </source>
</reference>
<feature type="domain" description="DNA topoisomerase IB N-terminal" evidence="2">
    <location>
        <begin position="21"/>
        <end position="69"/>
    </location>
</feature>
<evidence type="ECO:0000259" key="1">
    <source>
        <dbReference type="Pfam" id="PF01028"/>
    </source>
</evidence>
<dbReference type="InterPro" id="IPR035447">
    <property type="entry name" value="DNA_topo_I_N_sf"/>
</dbReference>
<dbReference type="InterPro" id="IPR014711">
    <property type="entry name" value="TopoI_cat_a-hlx-sub_euk"/>
</dbReference>
<dbReference type="Pfam" id="PF21338">
    <property type="entry name" value="Top1B_N_bact"/>
    <property type="match status" value="1"/>
</dbReference>
<dbReference type="InterPro" id="IPR049331">
    <property type="entry name" value="Top1B_N_bact"/>
</dbReference>
<evidence type="ECO:0000259" key="2">
    <source>
        <dbReference type="Pfam" id="PF21338"/>
    </source>
</evidence>
<protein>
    <submittedName>
        <fullName evidence="3">DNA topoisomerase IB</fullName>
    </submittedName>
</protein>
<dbReference type="EMBL" id="JAATVY010000009">
    <property type="protein sequence ID" value="NJC71007.1"/>
    <property type="molecule type" value="Genomic_DNA"/>
</dbReference>
<feature type="domain" description="DNA topoisomerase I catalytic core eukaryotic-type" evidence="1">
    <location>
        <begin position="82"/>
        <end position="296"/>
    </location>
</feature>
<dbReference type="Pfam" id="PF01028">
    <property type="entry name" value="Topoisom_I"/>
    <property type="match status" value="1"/>
</dbReference>
<name>A0ABX0Y0K6_9ACTN</name>
<dbReference type="InterPro" id="IPR013500">
    <property type="entry name" value="TopoI_cat_euk"/>
</dbReference>
<evidence type="ECO:0000313" key="3">
    <source>
        <dbReference type="EMBL" id="NJC71007.1"/>
    </source>
</evidence>
<gene>
    <name evidence="3" type="ORF">HC031_14975</name>
</gene>
<proteinExistence type="predicted"/>
<keyword evidence="4" id="KW-1185">Reference proteome</keyword>
<accession>A0ABX0Y0K6</accession>
<dbReference type="Gene3D" id="3.90.15.10">
    <property type="entry name" value="Topoisomerase I, Chain A, domain 3"/>
    <property type="match status" value="1"/>
</dbReference>
<dbReference type="InterPro" id="IPR011010">
    <property type="entry name" value="DNA_brk_join_enz"/>
</dbReference>
<dbReference type="Proteomes" id="UP000722989">
    <property type="component" value="Unassembled WGS sequence"/>
</dbReference>
<dbReference type="RefSeq" id="WP_167926022.1">
    <property type="nucleotide sequence ID" value="NZ_JAATVY010000009.1"/>
</dbReference>
<dbReference type="SUPFAM" id="SSF56349">
    <property type="entry name" value="DNA breaking-rejoining enzymes"/>
    <property type="match status" value="1"/>
</dbReference>
<evidence type="ECO:0000313" key="4">
    <source>
        <dbReference type="Proteomes" id="UP000722989"/>
    </source>
</evidence>